<proteinExistence type="predicted"/>
<evidence type="ECO:0000313" key="2">
    <source>
        <dbReference type="EMBL" id="MCX2978922.1"/>
    </source>
</evidence>
<dbReference type="Proteomes" id="UP001143304">
    <property type="component" value="Unassembled WGS sequence"/>
</dbReference>
<name>A0ABT3T9I3_9GAMM</name>
<dbReference type="Pfam" id="PF00535">
    <property type="entry name" value="Glycos_transf_2"/>
    <property type="match status" value="1"/>
</dbReference>
<dbReference type="EMBL" id="SHNO01000001">
    <property type="protein sequence ID" value="MCX2978922.1"/>
    <property type="molecule type" value="Genomic_DNA"/>
</dbReference>
<sequence>MIIFFYKMVFGILYKVGWRKSQISPEKLSVILLNYARPANIEIQLRIIFCCDFVDEVILSNNNPDCDLSSFISTNDPRLKIINQKKRKFPSVRFELGRLAKNNFIVAIDDDLFPRPDHIQKLFESLKAEPKIPHGWGGEVYGIDHADSDGQSKPKMVEFKKYVDAEVDSLVWAFAFTKKINERYFQILSEIGETNELLSYSEDVPLSFSGEGPAKIHSSKKICHCPTSLDDSIALHKQSGFGKKRVELVEVCRKLTGFIPEAEKKKGSPPNKVIA</sequence>
<dbReference type="CDD" id="cd00761">
    <property type="entry name" value="Glyco_tranf_GTA_type"/>
    <property type="match status" value="1"/>
</dbReference>
<evidence type="ECO:0000313" key="3">
    <source>
        <dbReference type="Proteomes" id="UP001143304"/>
    </source>
</evidence>
<dbReference type="InterPro" id="IPR001173">
    <property type="entry name" value="Glyco_trans_2-like"/>
</dbReference>
<comment type="caution">
    <text evidence="2">The sequence shown here is derived from an EMBL/GenBank/DDBJ whole genome shotgun (WGS) entry which is preliminary data.</text>
</comment>
<gene>
    <name evidence="2" type="ORF">EYC82_16370</name>
</gene>
<keyword evidence="3" id="KW-1185">Reference proteome</keyword>
<dbReference type="RefSeq" id="WP_279250616.1">
    <property type="nucleotide sequence ID" value="NZ_SHNO01000001.1"/>
</dbReference>
<evidence type="ECO:0000259" key="1">
    <source>
        <dbReference type="Pfam" id="PF00535"/>
    </source>
</evidence>
<dbReference type="InterPro" id="IPR029044">
    <property type="entry name" value="Nucleotide-diphossugar_trans"/>
</dbReference>
<organism evidence="2 3">
    <name type="scientific">Candidatus Marimicrobium litorale</name>
    <dbReference type="NCBI Taxonomy" id="2518991"/>
    <lineage>
        <taxon>Bacteria</taxon>
        <taxon>Pseudomonadati</taxon>
        <taxon>Pseudomonadota</taxon>
        <taxon>Gammaproteobacteria</taxon>
        <taxon>Cellvibrionales</taxon>
        <taxon>Halieaceae</taxon>
        <taxon>Marimicrobium</taxon>
    </lineage>
</organism>
<feature type="domain" description="Glycosyltransferase 2-like" evidence="1">
    <location>
        <begin position="56"/>
        <end position="131"/>
    </location>
</feature>
<protein>
    <submittedName>
        <fullName evidence="2">Glycosyltransferase family 2 protein</fullName>
    </submittedName>
</protein>
<reference evidence="2" key="1">
    <citation type="submission" date="2019-02" db="EMBL/GenBank/DDBJ databases">
        <authorList>
            <person name="Li S.-H."/>
        </authorList>
    </citation>
    <scope>NUCLEOTIDE SEQUENCE</scope>
    <source>
        <strain evidence="2">IMCC11814</strain>
    </source>
</reference>
<dbReference type="Gene3D" id="3.90.550.10">
    <property type="entry name" value="Spore Coat Polysaccharide Biosynthesis Protein SpsA, Chain A"/>
    <property type="match status" value="1"/>
</dbReference>
<dbReference type="SUPFAM" id="SSF53448">
    <property type="entry name" value="Nucleotide-diphospho-sugar transferases"/>
    <property type="match status" value="1"/>
</dbReference>
<accession>A0ABT3T9I3</accession>